<comment type="catalytic activity">
    <reaction evidence="1">
        <text>S-ubiquitinyl-[E2 ubiquitin-conjugating enzyme]-L-cysteine + [acceptor protein]-L-lysine = [E2 ubiquitin-conjugating enzyme]-L-cysteine + N(6)-ubiquitinyl-[acceptor protein]-L-lysine.</text>
        <dbReference type="EC" id="2.3.2.27"/>
    </reaction>
</comment>
<dbReference type="PROSITE" id="PS01357">
    <property type="entry name" value="ZF_ZZ_1"/>
    <property type="match status" value="1"/>
</dbReference>
<evidence type="ECO:0000313" key="11">
    <source>
        <dbReference type="EMBL" id="CDS24212.1"/>
    </source>
</evidence>
<dbReference type="GO" id="GO:0008270">
    <property type="term" value="F:zinc ion binding"/>
    <property type="evidence" value="ECO:0007669"/>
    <property type="project" value="UniProtKB-KW"/>
</dbReference>
<dbReference type="InterPro" id="IPR050774">
    <property type="entry name" value="KCMF1/Dystrophin"/>
</dbReference>
<dbReference type="GO" id="GO:0099536">
    <property type="term" value="P:synaptic signaling"/>
    <property type="evidence" value="ECO:0007669"/>
    <property type="project" value="TreeGrafter"/>
</dbReference>
<gene>
    <name evidence="11" type="ORF">EgrG_000728800</name>
</gene>
<dbReference type="InterPro" id="IPR000433">
    <property type="entry name" value="Znf_ZZ"/>
</dbReference>
<dbReference type="SMART" id="SM00291">
    <property type="entry name" value="ZnF_ZZ"/>
    <property type="match status" value="1"/>
</dbReference>
<evidence type="ECO:0000256" key="4">
    <source>
        <dbReference type="ARBA" id="ARBA00022679"/>
    </source>
</evidence>
<dbReference type="Pfam" id="PF05605">
    <property type="entry name" value="zf-Di19"/>
    <property type="match status" value="1"/>
</dbReference>
<feature type="region of interest" description="Disordered" evidence="9">
    <location>
        <begin position="258"/>
        <end position="311"/>
    </location>
</feature>
<feature type="region of interest" description="Disordered" evidence="9">
    <location>
        <begin position="173"/>
        <end position="201"/>
    </location>
</feature>
<evidence type="ECO:0000256" key="6">
    <source>
        <dbReference type="ARBA" id="ARBA00022771"/>
    </source>
</evidence>
<proteinExistence type="inferred from homology"/>
<evidence type="ECO:0000259" key="10">
    <source>
        <dbReference type="PROSITE" id="PS50135"/>
    </source>
</evidence>
<organism evidence="11">
    <name type="scientific">Echinococcus granulosus</name>
    <name type="common">Hydatid tapeworm</name>
    <dbReference type="NCBI Taxonomy" id="6210"/>
    <lineage>
        <taxon>Eukaryota</taxon>
        <taxon>Metazoa</taxon>
        <taxon>Spiralia</taxon>
        <taxon>Lophotrochozoa</taxon>
        <taxon>Platyhelminthes</taxon>
        <taxon>Cestoda</taxon>
        <taxon>Eucestoda</taxon>
        <taxon>Cyclophyllidea</taxon>
        <taxon>Taeniidae</taxon>
        <taxon>Echinococcus</taxon>
        <taxon>Echinococcus granulosus group</taxon>
    </lineage>
</organism>
<dbReference type="CDD" id="cd02338">
    <property type="entry name" value="ZZ_PCMF_like"/>
    <property type="match status" value="1"/>
</dbReference>
<dbReference type="Proteomes" id="UP000492820">
    <property type="component" value="Unassembled WGS sequence"/>
</dbReference>
<evidence type="ECO:0000256" key="9">
    <source>
        <dbReference type="SAM" id="MobiDB-lite"/>
    </source>
</evidence>
<dbReference type="InterPro" id="IPR043145">
    <property type="entry name" value="Znf_ZZ_sf"/>
</dbReference>
<feature type="compositionally biased region" description="Basic and acidic residues" evidence="9">
    <location>
        <begin position="173"/>
        <end position="182"/>
    </location>
</feature>
<name>A0A068X0A1_ECHGR</name>
<feature type="domain" description="ZZ-type" evidence="10">
    <location>
        <begin position="4"/>
        <end position="60"/>
    </location>
</feature>
<dbReference type="InterPro" id="IPR008598">
    <property type="entry name" value="Di19_Zn-bd"/>
</dbReference>
<evidence type="ECO:0000313" key="13">
    <source>
        <dbReference type="WBParaSite" id="EgrG_000728800"/>
    </source>
</evidence>
<evidence type="ECO:0000313" key="12">
    <source>
        <dbReference type="Proteomes" id="UP000492820"/>
    </source>
</evidence>
<dbReference type="EC" id="2.3.2.27" evidence="3"/>
<accession>A0A068X0A1</accession>
<evidence type="ECO:0000256" key="5">
    <source>
        <dbReference type="ARBA" id="ARBA00022723"/>
    </source>
</evidence>
<evidence type="ECO:0000256" key="3">
    <source>
        <dbReference type="ARBA" id="ARBA00012483"/>
    </source>
</evidence>
<evidence type="ECO:0000256" key="2">
    <source>
        <dbReference type="ARBA" id="ARBA00010938"/>
    </source>
</evidence>
<keyword evidence="5" id="KW-0479">Metal-binding</keyword>
<evidence type="ECO:0000256" key="8">
    <source>
        <dbReference type="PROSITE-ProRule" id="PRU00228"/>
    </source>
</evidence>
<dbReference type="GO" id="GO:0061630">
    <property type="term" value="F:ubiquitin protein ligase activity"/>
    <property type="evidence" value="ECO:0007669"/>
    <property type="project" value="UniProtKB-EC"/>
</dbReference>
<dbReference type="Pfam" id="PF00569">
    <property type="entry name" value="ZZ"/>
    <property type="match status" value="1"/>
</dbReference>
<dbReference type="SUPFAM" id="SSF57850">
    <property type="entry name" value="RING/U-box"/>
    <property type="match status" value="1"/>
</dbReference>
<dbReference type="GO" id="GO:0045202">
    <property type="term" value="C:synapse"/>
    <property type="evidence" value="ECO:0007669"/>
    <property type="project" value="GOC"/>
</dbReference>
<dbReference type="GO" id="GO:0005886">
    <property type="term" value="C:plasma membrane"/>
    <property type="evidence" value="ECO:0007669"/>
    <property type="project" value="TreeGrafter"/>
</dbReference>
<keyword evidence="6 8" id="KW-0863">Zinc-finger</keyword>
<dbReference type="PANTHER" id="PTHR12268:SF13">
    <property type="entry name" value="E3 UBIQUITIN-PROTEIN LIGASE KCMF1"/>
    <property type="match status" value="1"/>
</dbReference>
<dbReference type="PANTHER" id="PTHR12268">
    <property type="entry name" value="E3 UBIQUITIN-PROTEIN LIGASE KCMF1"/>
    <property type="match status" value="1"/>
</dbReference>
<dbReference type="PROSITE" id="PS50135">
    <property type="entry name" value="ZF_ZZ_2"/>
    <property type="match status" value="1"/>
</dbReference>
<feature type="compositionally biased region" description="Polar residues" evidence="9">
    <location>
        <begin position="268"/>
        <end position="278"/>
    </location>
</feature>
<feature type="compositionally biased region" description="Low complexity" evidence="9">
    <location>
        <begin position="185"/>
        <end position="200"/>
    </location>
</feature>
<dbReference type="Gene3D" id="3.30.60.90">
    <property type="match status" value="1"/>
</dbReference>
<dbReference type="WBParaSite" id="EgrG_000728800">
    <property type="protein sequence ID" value="EgrG_000728800"/>
    <property type="gene ID" value="EgrG_000728800"/>
</dbReference>
<evidence type="ECO:0000256" key="1">
    <source>
        <dbReference type="ARBA" id="ARBA00000900"/>
    </source>
</evidence>
<reference evidence="13" key="3">
    <citation type="submission" date="2020-10" db="UniProtKB">
        <authorList>
            <consortium name="WormBaseParasite"/>
        </authorList>
    </citation>
    <scope>IDENTIFICATION</scope>
</reference>
<keyword evidence="4" id="KW-0808">Transferase</keyword>
<reference evidence="11 12" key="1">
    <citation type="journal article" date="2013" name="Nature">
        <title>The genomes of four tapeworm species reveal adaptations to parasitism.</title>
        <authorList>
            <person name="Tsai I.J."/>
            <person name="Zarowiecki M."/>
            <person name="Holroyd N."/>
            <person name="Garciarrubio A."/>
            <person name="Sanchez-Flores A."/>
            <person name="Brooks K.L."/>
            <person name="Tracey A."/>
            <person name="Bobes R.J."/>
            <person name="Fragoso G."/>
            <person name="Sciutto E."/>
            <person name="Aslett M."/>
            <person name="Beasley H."/>
            <person name="Bennett H.M."/>
            <person name="Cai J."/>
            <person name="Camicia F."/>
            <person name="Clark R."/>
            <person name="Cucher M."/>
            <person name="De Silva N."/>
            <person name="Day T.A."/>
            <person name="Deplazes P."/>
            <person name="Estrada K."/>
            <person name="Fernandez C."/>
            <person name="Holland P.W."/>
            <person name="Hou J."/>
            <person name="Hu S."/>
            <person name="Huckvale T."/>
            <person name="Hung S.S."/>
            <person name="Kamenetzky L."/>
            <person name="Keane J.A."/>
            <person name="Kiss F."/>
            <person name="Koziol U."/>
            <person name="Lambert O."/>
            <person name="Liu K."/>
            <person name="Luo X."/>
            <person name="Luo Y."/>
            <person name="Macchiaroli N."/>
            <person name="Nichol S."/>
            <person name="Paps J."/>
            <person name="Parkinson J."/>
            <person name="Pouchkina-Stantcheva N."/>
            <person name="Riddiford N."/>
            <person name="Rosenzvit M."/>
            <person name="Salinas G."/>
            <person name="Wasmuth J.D."/>
            <person name="Zamanian M."/>
            <person name="Zheng Y."/>
            <person name="Cai X."/>
            <person name="Soberon X."/>
            <person name="Olson P.D."/>
            <person name="Laclette J.P."/>
            <person name="Brehm K."/>
            <person name="Berriman M."/>
            <person name="Garciarrubio A."/>
            <person name="Bobes R.J."/>
            <person name="Fragoso G."/>
            <person name="Sanchez-Flores A."/>
            <person name="Estrada K."/>
            <person name="Cevallos M.A."/>
            <person name="Morett E."/>
            <person name="Gonzalez V."/>
            <person name="Portillo T."/>
            <person name="Ochoa-Leyva A."/>
            <person name="Jose M.V."/>
            <person name="Sciutto E."/>
            <person name="Landa A."/>
            <person name="Jimenez L."/>
            <person name="Valdes V."/>
            <person name="Carrero J.C."/>
            <person name="Larralde C."/>
            <person name="Morales-Montor J."/>
            <person name="Limon-Lason J."/>
            <person name="Soberon X."/>
            <person name="Laclette J.P."/>
        </authorList>
    </citation>
    <scope>NUCLEOTIDE SEQUENCE [LARGE SCALE GENOMIC DNA]</scope>
</reference>
<protein>
    <recommendedName>
        <fullName evidence="3">RING-type E3 ubiquitin transferase</fullName>
        <ecNumber evidence="3">2.3.2.27</ecNumber>
    </recommendedName>
</protein>
<reference evidence="11" key="2">
    <citation type="submission" date="2014-06" db="EMBL/GenBank/DDBJ databases">
        <authorList>
            <person name="Aslett M."/>
        </authorList>
    </citation>
    <scope>NUCLEOTIDE SEQUENCE</scope>
</reference>
<evidence type="ECO:0000256" key="7">
    <source>
        <dbReference type="ARBA" id="ARBA00022833"/>
    </source>
</evidence>
<feature type="compositionally biased region" description="Low complexity" evidence="9">
    <location>
        <begin position="279"/>
        <end position="311"/>
    </location>
</feature>
<sequence>MSRHEGVKCDACEANAFRLRRYKCLRCVDFDLCGPCYDRRAEALSHRRNHPMQCLILESDRKIFFPNTKSNEMPRSYICPICGALGFKAVDLGAHVHAKHSNSRMGVLCPLCIYPPPGNPPGGRGSNPNRVHNCFSTHLSEVHRLKAPTSGAPTAISSNSSSSAAIETFLTRDPNHFYEPTKAKQQASAQRSRGRSSLSADEQELFDLVSASSTDPMGRGLHFRLQRNLSSSTSGQVSHSELVASSKQVIERQADTIRREAGDEVSEPTPQITSQPTKNINNSSNNEGDENNGNSEPLEPATSSATADTGTAVEEVQGGSVVVPAEATSSLVSYGAAAAIVDCRLFEAARKKCDPVWLSFVHELIWDSLHIAGLSLTPTKPNYRFVVFLRKTTSFPLFPLLRLTLMNTTSPFLHHPSVHSLLHFVARCLVTSLLFFPVSSLLPTKASKAARIW</sequence>
<comment type="similarity">
    <text evidence="2">Belongs to the KCMF1 family.</text>
</comment>
<dbReference type="AlphaFoldDB" id="A0A068X0A1"/>
<dbReference type="OrthoDB" id="7873042at2759"/>
<dbReference type="EMBL" id="LK028599">
    <property type="protein sequence ID" value="CDS24212.1"/>
    <property type="molecule type" value="Genomic_DNA"/>
</dbReference>
<keyword evidence="7" id="KW-0862">Zinc</keyword>